<feature type="domain" description="D-serine dehydratase-like" evidence="3">
    <location>
        <begin position="254"/>
        <end position="354"/>
    </location>
</feature>
<dbReference type="RefSeq" id="WP_171650452.1">
    <property type="nucleotide sequence ID" value="NZ_WHOD01000013.1"/>
</dbReference>
<dbReference type="EMBL" id="WHOD01000013">
    <property type="protein sequence ID" value="NOU92271.1"/>
    <property type="molecule type" value="Genomic_DNA"/>
</dbReference>
<evidence type="ECO:0000259" key="3">
    <source>
        <dbReference type="SMART" id="SM01119"/>
    </source>
</evidence>
<evidence type="ECO:0000256" key="1">
    <source>
        <dbReference type="ARBA" id="ARBA00005323"/>
    </source>
</evidence>
<dbReference type="PANTHER" id="PTHR28004:SF2">
    <property type="entry name" value="D-SERINE DEHYDRATASE"/>
    <property type="match status" value="1"/>
</dbReference>
<protein>
    <submittedName>
        <fullName evidence="4">Amino acid aldolase</fullName>
    </submittedName>
</protein>
<dbReference type="PANTHER" id="PTHR28004">
    <property type="entry name" value="ZGC:162816-RELATED"/>
    <property type="match status" value="1"/>
</dbReference>
<evidence type="ECO:0000313" key="4">
    <source>
        <dbReference type="EMBL" id="NOU92271.1"/>
    </source>
</evidence>
<dbReference type="InterPro" id="IPR051466">
    <property type="entry name" value="D-amino_acid_metab_enzyme"/>
</dbReference>
<accession>A0A972JY78</accession>
<dbReference type="Pfam" id="PF14031">
    <property type="entry name" value="D-ser_dehydrat"/>
    <property type="match status" value="1"/>
</dbReference>
<dbReference type="InterPro" id="IPR029066">
    <property type="entry name" value="PLP-binding_barrel"/>
</dbReference>
<evidence type="ECO:0000256" key="2">
    <source>
        <dbReference type="ARBA" id="ARBA00023239"/>
    </source>
</evidence>
<reference evidence="4" key="1">
    <citation type="submission" date="2019-10" db="EMBL/GenBank/DDBJ databases">
        <title>Description of Paenibacillus glebae sp. nov.</title>
        <authorList>
            <person name="Carlier A."/>
            <person name="Qi S."/>
        </authorList>
    </citation>
    <scope>NUCLEOTIDE SEQUENCE</scope>
    <source>
        <strain evidence="4">LMG 31456</strain>
    </source>
</reference>
<proteinExistence type="inferred from homology"/>
<gene>
    <name evidence="4" type="ORF">GC093_03335</name>
</gene>
<organism evidence="4 5">
    <name type="scientific">Paenibacillus foliorum</name>
    <dbReference type="NCBI Taxonomy" id="2654974"/>
    <lineage>
        <taxon>Bacteria</taxon>
        <taxon>Bacillati</taxon>
        <taxon>Bacillota</taxon>
        <taxon>Bacilli</taxon>
        <taxon>Bacillales</taxon>
        <taxon>Paenibacillaceae</taxon>
        <taxon>Paenibacillus</taxon>
    </lineage>
</organism>
<evidence type="ECO:0000313" key="5">
    <source>
        <dbReference type="Proteomes" id="UP000641588"/>
    </source>
</evidence>
<comment type="similarity">
    <text evidence="1">Belongs to the DSD1 family.</text>
</comment>
<dbReference type="SUPFAM" id="SSF51419">
    <property type="entry name" value="PLP-binding barrel"/>
    <property type="match status" value="1"/>
</dbReference>
<dbReference type="SMART" id="SM01119">
    <property type="entry name" value="D-ser_dehydrat"/>
    <property type="match status" value="1"/>
</dbReference>
<dbReference type="AlphaFoldDB" id="A0A972JY78"/>
<keyword evidence="5" id="KW-1185">Reference proteome</keyword>
<name>A0A972JY78_9BACL</name>
<sequence>MTKQFEPETPCVVIDSEIMERNILAMANTAQQAGLNLRPHAKTHKMPWIARKQISAGAIGITVAKVSEAEVMADHGIDDIFIAYPLIAPGKIQRALALNKRIRLIVGCDSMEGARRLAEAALRAGQTLEVRLEVDTGLRRTGVPYEQAVETAVQIHSMEGLSLTGIFTFRGAMLAGKPTMNLAAAGAEEGRLMVELGESIRAAGVQIADISVGSTPTSAFASEVKGITEIRPGTYVYQDRMQAAFGVCGLDDCAGSVRVTVVSRPSPDLAVIDGGSKTFATDVQPNAAPLHLVGFGHVVGLEDAVFERMSEEHGMLRLGPLAQNSGLQVGDVLHIIPNHICSTVNLHNTVIFLRDGRSEVEPVLARGKLE</sequence>
<dbReference type="Pfam" id="PF01168">
    <property type="entry name" value="Ala_racemase_N"/>
    <property type="match status" value="1"/>
</dbReference>
<dbReference type="GO" id="GO:0008721">
    <property type="term" value="F:D-serine ammonia-lyase activity"/>
    <property type="evidence" value="ECO:0007669"/>
    <property type="project" value="TreeGrafter"/>
</dbReference>
<dbReference type="Proteomes" id="UP000641588">
    <property type="component" value="Unassembled WGS sequence"/>
</dbReference>
<dbReference type="InterPro" id="IPR001608">
    <property type="entry name" value="Ala_racemase_N"/>
</dbReference>
<dbReference type="Gene3D" id="3.20.20.10">
    <property type="entry name" value="Alanine racemase"/>
    <property type="match status" value="1"/>
</dbReference>
<dbReference type="InterPro" id="IPR042208">
    <property type="entry name" value="D-ser_dehydrat-like_sf"/>
</dbReference>
<dbReference type="Gene3D" id="2.40.37.20">
    <property type="entry name" value="D-serine dehydratase-like domain"/>
    <property type="match status" value="1"/>
</dbReference>
<dbReference type="InterPro" id="IPR026956">
    <property type="entry name" value="D-ser_dehydrat-like_dom"/>
</dbReference>
<comment type="caution">
    <text evidence="4">The sequence shown here is derived from an EMBL/GenBank/DDBJ whole genome shotgun (WGS) entry which is preliminary data.</text>
</comment>
<dbReference type="GO" id="GO:0036088">
    <property type="term" value="P:D-serine catabolic process"/>
    <property type="evidence" value="ECO:0007669"/>
    <property type="project" value="TreeGrafter"/>
</dbReference>
<keyword evidence="2" id="KW-0456">Lyase</keyword>